<sequence length="597" mass="69224">MSSLLAWLCTFPHCNNITKFESLTDGRILALSLHRIDPAFFTKEWLVQIAEVGESNTQLKQRNIGKIVKSVVDYNREVLQVSNTSIGNLNVVEIVNGSNHQDLCQLILALLNIAVNCEKKEEHVSRIMQLDSAVQKDIMEILQEGMEVQEIVREANNHVDIHWDLEMVTKERDILFQESTHKETALKSMEEEKDALQCELDRFREQVSSLEEKSHRCVELEIQVEQLQDDLTSLHRSRVELETSVEELKIKNENLEHDLGISQDKNIDYHNKQSEMEHMRDKLDEMPQLELKLANYEKKLLRLENDNRNVLLLKENLVFLQNKNKKLIQEKLNMEKGMKELEEKRFHSLQQNEQLQLMQSEINEYKTSLTQAERQLINSEEQASSLQNDLRKITEERDNLLCALTSTPEDPNLLSLEASLLPGDRLDSITEVFTPEMKERLARLESDNSELRRKIQLTSSSSKVEGGDEIEAERSLSPGNIEVFEKELQIDELKNELSSRNKEVSKLKNYLVKMKKIKIKPEKDEVMPPRMDHEDRLVMASWYRMGLEVHNRADLYKAPAAGNNTRVGQDVANMKYDSTPKKDIELPPLKPQEPNDQ</sequence>
<dbReference type="InterPro" id="IPR036872">
    <property type="entry name" value="CH_dom_sf"/>
</dbReference>
<dbReference type="GO" id="GO:0008017">
    <property type="term" value="F:microtubule binding"/>
    <property type="evidence" value="ECO:0007669"/>
    <property type="project" value="InterPro"/>
</dbReference>
<dbReference type="GO" id="GO:0031122">
    <property type="term" value="P:cytoplasmic microtubule organization"/>
    <property type="evidence" value="ECO:0007669"/>
    <property type="project" value="InterPro"/>
</dbReference>
<evidence type="ECO:0000256" key="1">
    <source>
        <dbReference type="ARBA" id="ARBA00004245"/>
    </source>
</evidence>
<dbReference type="GO" id="GO:0030705">
    <property type="term" value="P:cytoskeleton-dependent intracellular transport"/>
    <property type="evidence" value="ECO:0007669"/>
    <property type="project" value="InterPro"/>
</dbReference>
<protein>
    <submittedName>
        <fullName evidence="10">Protein Hook-like protein 3-like</fullName>
    </submittedName>
</protein>
<keyword evidence="6" id="KW-0206">Cytoskeleton</keyword>
<evidence type="ECO:0000259" key="9">
    <source>
        <dbReference type="PROSITE" id="PS50021"/>
    </source>
</evidence>
<evidence type="ECO:0000256" key="7">
    <source>
        <dbReference type="SAM" id="Coils"/>
    </source>
</evidence>
<dbReference type="Proteomes" id="UP001165289">
    <property type="component" value="Unassembled WGS sequence"/>
</dbReference>
<evidence type="ECO:0000256" key="4">
    <source>
        <dbReference type="ARBA" id="ARBA00022701"/>
    </source>
</evidence>
<accession>A0AAV7K4J7</accession>
<dbReference type="CDD" id="cd22211">
    <property type="entry name" value="HkD_SF"/>
    <property type="match status" value="1"/>
</dbReference>
<comment type="similarity">
    <text evidence="2">Belongs to the hook family.</text>
</comment>
<dbReference type="PROSITE" id="PS50021">
    <property type="entry name" value="CH"/>
    <property type="match status" value="1"/>
</dbReference>
<evidence type="ECO:0000256" key="6">
    <source>
        <dbReference type="ARBA" id="ARBA00023212"/>
    </source>
</evidence>
<evidence type="ECO:0000256" key="2">
    <source>
        <dbReference type="ARBA" id="ARBA00006946"/>
    </source>
</evidence>
<keyword evidence="11" id="KW-1185">Reference proteome</keyword>
<reference evidence="10 11" key="1">
    <citation type="journal article" date="2023" name="BMC Biol.">
        <title>The compact genome of the sponge Oopsacas minuta (Hexactinellida) is lacking key metazoan core genes.</title>
        <authorList>
            <person name="Santini S."/>
            <person name="Schenkelaars Q."/>
            <person name="Jourda C."/>
            <person name="Duchesne M."/>
            <person name="Belahbib H."/>
            <person name="Rocher C."/>
            <person name="Selva M."/>
            <person name="Riesgo A."/>
            <person name="Vervoort M."/>
            <person name="Leys S.P."/>
            <person name="Kodjabachian L."/>
            <person name="Le Bivic A."/>
            <person name="Borchiellini C."/>
            <person name="Claverie J.M."/>
            <person name="Renard E."/>
        </authorList>
    </citation>
    <scope>NUCLEOTIDE SEQUENCE [LARGE SCALE GENOMIC DNA]</scope>
    <source>
        <strain evidence="10">SPO-2</strain>
    </source>
</reference>
<feature type="coiled-coil region" evidence="7">
    <location>
        <begin position="179"/>
        <end position="403"/>
    </location>
</feature>
<name>A0AAV7K4J7_9METZ</name>
<dbReference type="GO" id="GO:0005737">
    <property type="term" value="C:cytoplasm"/>
    <property type="evidence" value="ECO:0007669"/>
    <property type="project" value="TreeGrafter"/>
</dbReference>
<keyword evidence="5 7" id="KW-0175">Coiled coil</keyword>
<keyword evidence="4" id="KW-0493">Microtubule</keyword>
<comment type="caution">
    <text evidence="10">The sequence shown here is derived from an EMBL/GenBank/DDBJ whole genome shotgun (WGS) entry which is preliminary data.</text>
</comment>
<keyword evidence="3" id="KW-0963">Cytoplasm</keyword>
<comment type="subcellular location">
    <subcellularLocation>
        <location evidence="1">Cytoplasm</location>
        <location evidence="1">Cytoskeleton</location>
    </subcellularLocation>
</comment>
<dbReference type="Pfam" id="PF05622">
    <property type="entry name" value="HOOK"/>
    <property type="match status" value="1"/>
</dbReference>
<dbReference type="GO" id="GO:0005874">
    <property type="term" value="C:microtubule"/>
    <property type="evidence" value="ECO:0007669"/>
    <property type="project" value="UniProtKB-KW"/>
</dbReference>
<dbReference type="InterPro" id="IPR043936">
    <property type="entry name" value="HOOK_N"/>
</dbReference>
<dbReference type="EMBL" id="JAKMXF010000188">
    <property type="protein sequence ID" value="KAI6655629.1"/>
    <property type="molecule type" value="Genomic_DNA"/>
</dbReference>
<dbReference type="GO" id="GO:0005815">
    <property type="term" value="C:microtubule organizing center"/>
    <property type="evidence" value="ECO:0007669"/>
    <property type="project" value="TreeGrafter"/>
</dbReference>
<feature type="domain" description="Calponin-homology (CH)" evidence="9">
    <location>
        <begin position="1"/>
        <end position="115"/>
    </location>
</feature>
<proteinExistence type="inferred from homology"/>
<dbReference type="PANTHER" id="PTHR18947">
    <property type="entry name" value="HOOK PROTEINS"/>
    <property type="match status" value="1"/>
</dbReference>
<dbReference type="SUPFAM" id="SSF116907">
    <property type="entry name" value="Hook domain"/>
    <property type="match status" value="1"/>
</dbReference>
<dbReference type="InterPro" id="IPR001715">
    <property type="entry name" value="CH_dom"/>
</dbReference>
<dbReference type="GO" id="GO:0051959">
    <property type="term" value="F:dynein light intermediate chain binding"/>
    <property type="evidence" value="ECO:0007669"/>
    <property type="project" value="TreeGrafter"/>
</dbReference>
<evidence type="ECO:0000256" key="8">
    <source>
        <dbReference type="SAM" id="MobiDB-lite"/>
    </source>
</evidence>
<dbReference type="AlphaFoldDB" id="A0AAV7K4J7"/>
<feature type="coiled-coil region" evidence="7">
    <location>
        <begin position="434"/>
        <end position="510"/>
    </location>
</feature>
<evidence type="ECO:0000313" key="10">
    <source>
        <dbReference type="EMBL" id="KAI6655629.1"/>
    </source>
</evidence>
<dbReference type="Pfam" id="PF19047">
    <property type="entry name" value="HOOK_N"/>
    <property type="match status" value="1"/>
</dbReference>
<evidence type="ECO:0000256" key="5">
    <source>
        <dbReference type="ARBA" id="ARBA00023054"/>
    </source>
</evidence>
<evidence type="ECO:0000256" key="3">
    <source>
        <dbReference type="ARBA" id="ARBA00022490"/>
    </source>
</evidence>
<dbReference type="PANTHER" id="PTHR18947:SF28">
    <property type="entry name" value="GIRDIN, ISOFORM A"/>
    <property type="match status" value="1"/>
</dbReference>
<dbReference type="InterPro" id="IPR008636">
    <property type="entry name" value="Hook_C"/>
</dbReference>
<feature type="region of interest" description="Disordered" evidence="8">
    <location>
        <begin position="559"/>
        <end position="597"/>
    </location>
</feature>
<gene>
    <name evidence="10" type="ORF">LOD99_2127</name>
</gene>
<organism evidence="10 11">
    <name type="scientific">Oopsacas minuta</name>
    <dbReference type="NCBI Taxonomy" id="111878"/>
    <lineage>
        <taxon>Eukaryota</taxon>
        <taxon>Metazoa</taxon>
        <taxon>Porifera</taxon>
        <taxon>Hexactinellida</taxon>
        <taxon>Hexasterophora</taxon>
        <taxon>Lyssacinosida</taxon>
        <taxon>Leucopsacidae</taxon>
        <taxon>Oopsacas</taxon>
    </lineage>
</organism>
<evidence type="ECO:0000313" key="11">
    <source>
        <dbReference type="Proteomes" id="UP001165289"/>
    </source>
</evidence>
<dbReference type="Gene3D" id="1.10.418.10">
    <property type="entry name" value="Calponin-like domain"/>
    <property type="match status" value="1"/>
</dbReference>